<dbReference type="EMBL" id="QBKI01000007">
    <property type="protein sequence ID" value="PTX18154.1"/>
    <property type="molecule type" value="Genomic_DNA"/>
</dbReference>
<dbReference type="Pfam" id="PF01266">
    <property type="entry name" value="DAO"/>
    <property type="match status" value="1"/>
</dbReference>
<gene>
    <name evidence="2" type="ORF">C8N40_107193</name>
</gene>
<dbReference type="InterPro" id="IPR006076">
    <property type="entry name" value="FAD-dep_OxRdtase"/>
</dbReference>
<protein>
    <recommendedName>
        <fullName evidence="1">FAD dependent oxidoreductase domain-containing protein</fullName>
    </recommendedName>
</protein>
<evidence type="ECO:0000313" key="2">
    <source>
        <dbReference type="EMBL" id="PTX18154.1"/>
    </source>
</evidence>
<sequence length="381" mass="42401">MQLSFWEQETYFNHIDVLIIGSGIVGLNAALHLKQQQPQLKVLVAERGLLPTGASSKNAGFACFGSPSELLDDLEHHSEEEVFGLVERRWRGLQRLRQNLGDTTLDYHRWGGYELFEPQQQEVYEACLDQLPYLNRQLQSILNEPEIFQRADGKIGQFGFKGVQHLLLSTAEGQIDTGKMILALTQKVQSMGVLVLNGLEVQALQENAQDVLATTAQGIYLKARAVLVATNGFAQKLLPQLQVQPARAQVLITKPISNLKFKGTFHYDKGYYYFRNIGNRVLFGGARNLAFEEETTIELGLTELIQQRLEQLLHEVILPETPFEVEQRWSGIMGLGTGNAKTTLIKKVTDRVSCAVRLGGMGVAIGSLVGEEGAELVLQQV</sequence>
<reference evidence="2 3" key="1">
    <citation type="submission" date="2018-04" db="EMBL/GenBank/DDBJ databases">
        <title>Genomic Encyclopedia of Archaeal and Bacterial Type Strains, Phase II (KMG-II): from individual species to whole genera.</title>
        <authorList>
            <person name="Goeker M."/>
        </authorList>
    </citation>
    <scope>NUCLEOTIDE SEQUENCE [LARGE SCALE GENOMIC DNA]</scope>
    <source>
        <strain evidence="2 3">DSM 100162</strain>
    </source>
</reference>
<name>A0A2T5YFT8_9BACT</name>
<dbReference type="AlphaFoldDB" id="A0A2T5YFT8"/>
<dbReference type="SUPFAM" id="SSF51905">
    <property type="entry name" value="FAD/NAD(P)-binding domain"/>
    <property type="match status" value="1"/>
</dbReference>
<dbReference type="Gene3D" id="3.30.9.10">
    <property type="entry name" value="D-Amino Acid Oxidase, subunit A, domain 2"/>
    <property type="match status" value="1"/>
</dbReference>
<dbReference type="PANTHER" id="PTHR13847">
    <property type="entry name" value="SARCOSINE DEHYDROGENASE-RELATED"/>
    <property type="match status" value="1"/>
</dbReference>
<evidence type="ECO:0000313" key="3">
    <source>
        <dbReference type="Proteomes" id="UP000244225"/>
    </source>
</evidence>
<dbReference type="RefSeq" id="WP_108212603.1">
    <property type="nucleotide sequence ID" value="NZ_QBKI01000007.1"/>
</dbReference>
<dbReference type="InterPro" id="IPR036188">
    <property type="entry name" value="FAD/NAD-bd_sf"/>
</dbReference>
<dbReference type="Proteomes" id="UP000244225">
    <property type="component" value="Unassembled WGS sequence"/>
</dbReference>
<dbReference type="OrthoDB" id="1491488at2"/>
<dbReference type="GO" id="GO:0005737">
    <property type="term" value="C:cytoplasm"/>
    <property type="evidence" value="ECO:0007669"/>
    <property type="project" value="TreeGrafter"/>
</dbReference>
<dbReference type="PANTHER" id="PTHR13847:SF281">
    <property type="entry name" value="FAD DEPENDENT OXIDOREDUCTASE DOMAIN-CONTAINING PROTEIN"/>
    <property type="match status" value="1"/>
</dbReference>
<proteinExistence type="predicted"/>
<evidence type="ECO:0000259" key="1">
    <source>
        <dbReference type="Pfam" id="PF01266"/>
    </source>
</evidence>
<feature type="domain" description="FAD dependent oxidoreductase" evidence="1">
    <location>
        <begin position="16"/>
        <end position="376"/>
    </location>
</feature>
<accession>A0A2T5YFT8</accession>
<comment type="caution">
    <text evidence="2">The sequence shown here is derived from an EMBL/GenBank/DDBJ whole genome shotgun (WGS) entry which is preliminary data.</text>
</comment>
<dbReference type="Gene3D" id="3.50.50.60">
    <property type="entry name" value="FAD/NAD(P)-binding domain"/>
    <property type="match status" value="1"/>
</dbReference>
<organism evidence="2 3">
    <name type="scientific">Pontibacter mucosus</name>
    <dbReference type="NCBI Taxonomy" id="1649266"/>
    <lineage>
        <taxon>Bacteria</taxon>
        <taxon>Pseudomonadati</taxon>
        <taxon>Bacteroidota</taxon>
        <taxon>Cytophagia</taxon>
        <taxon>Cytophagales</taxon>
        <taxon>Hymenobacteraceae</taxon>
        <taxon>Pontibacter</taxon>
    </lineage>
</organism>
<keyword evidence="3" id="KW-1185">Reference proteome</keyword>